<keyword evidence="1" id="KW-0547">Nucleotide-binding</keyword>
<protein>
    <submittedName>
        <fullName evidence="1">ABC transporter ATP-binding protein</fullName>
    </submittedName>
</protein>
<gene>
    <name evidence="1" type="ORF">IAB19_05000</name>
</gene>
<evidence type="ECO:0000313" key="2">
    <source>
        <dbReference type="Proteomes" id="UP000823631"/>
    </source>
</evidence>
<reference evidence="1" key="2">
    <citation type="journal article" date="2021" name="PeerJ">
        <title>Extensive microbial diversity within the chicken gut microbiome revealed by metagenomics and culture.</title>
        <authorList>
            <person name="Gilroy R."/>
            <person name="Ravi A."/>
            <person name="Getino M."/>
            <person name="Pursley I."/>
            <person name="Horton D.L."/>
            <person name="Alikhan N.F."/>
            <person name="Baker D."/>
            <person name="Gharbi K."/>
            <person name="Hall N."/>
            <person name="Watson M."/>
            <person name="Adriaenssens E.M."/>
            <person name="Foster-Nyarko E."/>
            <person name="Jarju S."/>
            <person name="Secka A."/>
            <person name="Antonio M."/>
            <person name="Oren A."/>
            <person name="Chaudhuri R.R."/>
            <person name="La Ragione R."/>
            <person name="Hildebrand F."/>
            <person name="Pallen M.J."/>
        </authorList>
    </citation>
    <scope>NUCLEOTIDE SEQUENCE</scope>
    <source>
        <strain evidence="1">17213</strain>
    </source>
</reference>
<dbReference type="Gene3D" id="3.40.50.300">
    <property type="entry name" value="P-loop containing nucleotide triphosphate hydrolases"/>
    <property type="match status" value="1"/>
</dbReference>
<feature type="non-terminal residue" evidence="1">
    <location>
        <position position="39"/>
    </location>
</feature>
<reference evidence="1" key="1">
    <citation type="submission" date="2020-10" db="EMBL/GenBank/DDBJ databases">
        <authorList>
            <person name="Gilroy R."/>
        </authorList>
    </citation>
    <scope>NUCLEOTIDE SEQUENCE</scope>
    <source>
        <strain evidence="1">17213</strain>
    </source>
</reference>
<comment type="caution">
    <text evidence="1">The sequence shown here is derived from an EMBL/GenBank/DDBJ whole genome shotgun (WGS) entry which is preliminary data.</text>
</comment>
<proteinExistence type="predicted"/>
<dbReference type="GO" id="GO:0005524">
    <property type="term" value="F:ATP binding"/>
    <property type="evidence" value="ECO:0007669"/>
    <property type="project" value="UniProtKB-KW"/>
</dbReference>
<dbReference type="EMBL" id="JADINH010000106">
    <property type="protein sequence ID" value="MBO8415717.1"/>
    <property type="molecule type" value="Genomic_DNA"/>
</dbReference>
<name>A0A9D9GPS4_9GAMM</name>
<dbReference type="InterPro" id="IPR027417">
    <property type="entry name" value="P-loop_NTPase"/>
</dbReference>
<evidence type="ECO:0000313" key="1">
    <source>
        <dbReference type="EMBL" id="MBO8415717.1"/>
    </source>
</evidence>
<dbReference type="SUPFAM" id="SSF52540">
    <property type="entry name" value="P-loop containing nucleoside triphosphate hydrolases"/>
    <property type="match status" value="1"/>
</dbReference>
<dbReference type="Proteomes" id="UP000823631">
    <property type="component" value="Unassembled WGS sequence"/>
</dbReference>
<sequence>MAILTLEHVSKIYGPLKALDNINLEVREGEWLAIMGPSG</sequence>
<dbReference type="AlphaFoldDB" id="A0A9D9GPS4"/>
<keyword evidence="1" id="KW-0067">ATP-binding</keyword>
<organism evidence="1 2">
    <name type="scientific">Candidatus Avisuccinivibrio stercorigallinarum</name>
    <dbReference type="NCBI Taxonomy" id="2840704"/>
    <lineage>
        <taxon>Bacteria</taxon>
        <taxon>Pseudomonadati</taxon>
        <taxon>Pseudomonadota</taxon>
        <taxon>Gammaproteobacteria</taxon>
        <taxon>Aeromonadales</taxon>
        <taxon>Succinivibrionaceae</taxon>
        <taxon>Succinivibrionaceae incertae sedis</taxon>
        <taxon>Candidatus Avisuccinivibrio</taxon>
    </lineage>
</organism>
<accession>A0A9D9GPS4</accession>